<dbReference type="Proteomes" id="UP001295740">
    <property type="component" value="Unassembled WGS sequence"/>
</dbReference>
<comment type="caution">
    <text evidence="4">The sequence shown here is derived from an EMBL/GenBank/DDBJ whole genome shotgun (WGS) entry which is preliminary data.</text>
</comment>
<evidence type="ECO:0000256" key="2">
    <source>
        <dbReference type="SAM" id="MobiDB-lite"/>
    </source>
</evidence>
<dbReference type="EMBL" id="CAUWAG010000010">
    <property type="protein sequence ID" value="CAJ2507392.1"/>
    <property type="molecule type" value="Genomic_DNA"/>
</dbReference>
<keyword evidence="5" id="KW-1185">Reference proteome</keyword>
<dbReference type="InterPro" id="IPR036864">
    <property type="entry name" value="Zn2-C6_fun-type_DNA-bd_sf"/>
</dbReference>
<evidence type="ECO:0000313" key="5">
    <source>
        <dbReference type="Proteomes" id="UP001295740"/>
    </source>
</evidence>
<gene>
    <name evidence="4" type="ORF">KHLLAP_LOCUS7860</name>
</gene>
<dbReference type="AlphaFoldDB" id="A0AAI8VMN6"/>
<feature type="domain" description="Zn(2)-C6 fungal-type" evidence="3">
    <location>
        <begin position="35"/>
        <end position="65"/>
    </location>
</feature>
<proteinExistence type="predicted"/>
<evidence type="ECO:0000259" key="3">
    <source>
        <dbReference type="PROSITE" id="PS50048"/>
    </source>
</evidence>
<feature type="compositionally biased region" description="Basic and acidic residues" evidence="2">
    <location>
        <begin position="80"/>
        <end position="94"/>
    </location>
</feature>
<organism evidence="4 5">
    <name type="scientific">Anthostomella pinea</name>
    <dbReference type="NCBI Taxonomy" id="933095"/>
    <lineage>
        <taxon>Eukaryota</taxon>
        <taxon>Fungi</taxon>
        <taxon>Dikarya</taxon>
        <taxon>Ascomycota</taxon>
        <taxon>Pezizomycotina</taxon>
        <taxon>Sordariomycetes</taxon>
        <taxon>Xylariomycetidae</taxon>
        <taxon>Xylariales</taxon>
        <taxon>Xylariaceae</taxon>
        <taxon>Anthostomella</taxon>
    </lineage>
</organism>
<keyword evidence="1" id="KW-0539">Nucleus</keyword>
<sequence>MFLSWRHESSGDGSVASQRSIAFDPVTARTVGPQACSNCRAKKVKCNSDPDGCARCRTLGRECKYVVPDGRVHRPVRRLSKQDDRRAADNEQGKTADQSEAPDINESPTSPCSATNDQSYTGSELWYSFPEATDQSEVPANRSSSESNHQIQLSAQHEQDPAVLGVDMLPDSFNPAVWDFMSVPIDTPQDFKNALPPLLTDLDPSIFNNVGRDPRDDSLDESLLSTGTTAPSPLDGIFLPFDSYEGLSSLAMASPASEHRGKNPQTGLASMSPALGESGRPWLSSSAGGGSLCQCLHRLVMLVDETELVVENDIGSLDSALAAHKEALGHCARMIACANCRTKVENMTVLTFFVGQLAKICCYIDEACWKSPPRVDVGSGGDCAGDRPFQLLDTQTSNIAVGMYSADSSDEYMAIFRGLLELQLQRLLELTEHLQRIAGKLGSEIMQRRLTACKDAVTGLLREHEAVDCRA</sequence>
<evidence type="ECO:0000313" key="4">
    <source>
        <dbReference type="EMBL" id="CAJ2507392.1"/>
    </source>
</evidence>
<reference evidence="4" key="1">
    <citation type="submission" date="2023-10" db="EMBL/GenBank/DDBJ databases">
        <authorList>
            <person name="Hackl T."/>
        </authorList>
    </citation>
    <scope>NUCLEOTIDE SEQUENCE</scope>
</reference>
<dbReference type="InterPro" id="IPR053175">
    <property type="entry name" value="DHMBA_Reg_Transcription_Factor"/>
</dbReference>
<dbReference type="GO" id="GO:0008270">
    <property type="term" value="F:zinc ion binding"/>
    <property type="evidence" value="ECO:0007669"/>
    <property type="project" value="InterPro"/>
</dbReference>
<dbReference type="GO" id="GO:0000981">
    <property type="term" value="F:DNA-binding transcription factor activity, RNA polymerase II-specific"/>
    <property type="evidence" value="ECO:0007669"/>
    <property type="project" value="InterPro"/>
</dbReference>
<dbReference type="Pfam" id="PF00172">
    <property type="entry name" value="Zn_clus"/>
    <property type="match status" value="1"/>
</dbReference>
<dbReference type="PANTHER" id="PTHR38791:SF1">
    <property type="entry name" value="TRANSCRIPTION FACTOR, PUTATIVE-RELATED"/>
    <property type="match status" value="1"/>
</dbReference>
<feature type="compositionally biased region" description="Polar residues" evidence="2">
    <location>
        <begin position="106"/>
        <end position="119"/>
    </location>
</feature>
<dbReference type="PROSITE" id="PS50048">
    <property type="entry name" value="ZN2_CY6_FUNGAL_2"/>
    <property type="match status" value="1"/>
</dbReference>
<dbReference type="PROSITE" id="PS00463">
    <property type="entry name" value="ZN2_CY6_FUNGAL_1"/>
    <property type="match status" value="1"/>
</dbReference>
<dbReference type="InterPro" id="IPR001138">
    <property type="entry name" value="Zn2Cys6_DnaBD"/>
</dbReference>
<dbReference type="SMART" id="SM00066">
    <property type="entry name" value="GAL4"/>
    <property type="match status" value="1"/>
</dbReference>
<evidence type="ECO:0000256" key="1">
    <source>
        <dbReference type="ARBA" id="ARBA00023242"/>
    </source>
</evidence>
<feature type="region of interest" description="Disordered" evidence="2">
    <location>
        <begin position="74"/>
        <end position="119"/>
    </location>
</feature>
<dbReference type="SUPFAM" id="SSF57701">
    <property type="entry name" value="Zn2/Cys6 DNA-binding domain"/>
    <property type="match status" value="1"/>
</dbReference>
<protein>
    <submittedName>
        <fullName evidence="4">Uu.00g085780.m01.CDS01</fullName>
    </submittedName>
</protein>
<dbReference type="CDD" id="cd00067">
    <property type="entry name" value="GAL4"/>
    <property type="match status" value="1"/>
</dbReference>
<accession>A0AAI8VMN6</accession>
<feature type="region of interest" description="Disordered" evidence="2">
    <location>
        <begin position="133"/>
        <end position="156"/>
    </location>
</feature>
<name>A0AAI8VMN6_9PEZI</name>
<dbReference type="PANTHER" id="PTHR38791">
    <property type="entry name" value="ZN(II)2CYS6 TRANSCRIPTION FACTOR (EUROFUNG)-RELATED-RELATED"/>
    <property type="match status" value="1"/>
</dbReference>
<dbReference type="Gene3D" id="4.10.240.10">
    <property type="entry name" value="Zn(2)-C6 fungal-type DNA-binding domain"/>
    <property type="match status" value="1"/>
</dbReference>